<sequence>STKARAKGLAHIKADTGNIDLNLRNTLLVKDLRTNLISVSKITRNDREILFRKDDAIVRDLNGEVKLVADRVGDLYYLREQAEQVKAVEKESERTSTSDLDLWHARLGHLHMDAEEDPEPGRVLRDRRSCREIVREPSPARARGRPKKQKSGKPGRPRKLYRYVSASSITSSRASSRENLSQEEEEAPEEDDEEASNDVFIPSAVDEVLRTKRPLESSLFQEDKRPRNDRSSSDSEKSPKKDEDNTDEGDEFMDAKFIEELALMA</sequence>
<dbReference type="AlphaFoldDB" id="A0A8J2HCB1"/>
<feature type="compositionally biased region" description="Basic residues" evidence="1">
    <location>
        <begin position="142"/>
        <end position="161"/>
    </location>
</feature>
<gene>
    <name evidence="2" type="ORF">HICCMSTLAB_LOCUS6569</name>
</gene>
<feature type="non-terminal residue" evidence="2">
    <location>
        <position position="1"/>
    </location>
</feature>
<feature type="region of interest" description="Disordered" evidence="1">
    <location>
        <begin position="111"/>
        <end position="254"/>
    </location>
</feature>
<comment type="caution">
    <text evidence="2">The sequence shown here is derived from an EMBL/GenBank/DDBJ whole genome shotgun (WGS) entry which is preliminary data.</text>
</comment>
<proteinExistence type="predicted"/>
<evidence type="ECO:0000313" key="2">
    <source>
        <dbReference type="EMBL" id="CAG5093072.1"/>
    </source>
</evidence>
<accession>A0A8J2HCB1</accession>
<dbReference type="OrthoDB" id="7555294at2759"/>
<feature type="compositionally biased region" description="Acidic residues" evidence="1">
    <location>
        <begin position="181"/>
        <end position="196"/>
    </location>
</feature>
<protein>
    <submittedName>
        <fullName evidence="2">Uncharacterized protein</fullName>
    </submittedName>
</protein>
<feature type="compositionally biased region" description="Basic and acidic residues" evidence="1">
    <location>
        <begin position="207"/>
        <end position="243"/>
    </location>
</feature>
<name>A0A8J2HCB1_COTCN</name>
<organism evidence="2 3">
    <name type="scientific">Cotesia congregata</name>
    <name type="common">Parasitoid wasp</name>
    <name type="synonym">Apanteles congregatus</name>
    <dbReference type="NCBI Taxonomy" id="51543"/>
    <lineage>
        <taxon>Eukaryota</taxon>
        <taxon>Metazoa</taxon>
        <taxon>Ecdysozoa</taxon>
        <taxon>Arthropoda</taxon>
        <taxon>Hexapoda</taxon>
        <taxon>Insecta</taxon>
        <taxon>Pterygota</taxon>
        <taxon>Neoptera</taxon>
        <taxon>Endopterygota</taxon>
        <taxon>Hymenoptera</taxon>
        <taxon>Apocrita</taxon>
        <taxon>Ichneumonoidea</taxon>
        <taxon>Braconidae</taxon>
        <taxon>Microgastrinae</taxon>
        <taxon>Cotesia</taxon>
    </lineage>
</organism>
<evidence type="ECO:0000256" key="1">
    <source>
        <dbReference type="SAM" id="MobiDB-lite"/>
    </source>
</evidence>
<feature type="compositionally biased region" description="Low complexity" evidence="1">
    <location>
        <begin position="165"/>
        <end position="174"/>
    </location>
</feature>
<reference evidence="2" key="1">
    <citation type="submission" date="2021-04" db="EMBL/GenBank/DDBJ databases">
        <authorList>
            <person name="Chebbi M.A.C M."/>
        </authorList>
    </citation>
    <scope>NUCLEOTIDE SEQUENCE</scope>
</reference>
<keyword evidence="3" id="KW-1185">Reference proteome</keyword>
<evidence type="ECO:0000313" key="3">
    <source>
        <dbReference type="Proteomes" id="UP000786811"/>
    </source>
</evidence>
<feature type="compositionally biased region" description="Basic and acidic residues" evidence="1">
    <location>
        <begin position="119"/>
        <end position="135"/>
    </location>
</feature>
<dbReference type="Proteomes" id="UP000786811">
    <property type="component" value="Unassembled WGS sequence"/>
</dbReference>
<dbReference type="EMBL" id="CAJNRD030001120">
    <property type="protein sequence ID" value="CAG5093072.1"/>
    <property type="molecule type" value="Genomic_DNA"/>
</dbReference>
<feature type="non-terminal residue" evidence="2">
    <location>
        <position position="265"/>
    </location>
</feature>